<feature type="region of interest" description="Disordered" evidence="1">
    <location>
        <begin position="37"/>
        <end position="79"/>
    </location>
</feature>
<feature type="compositionally biased region" description="Low complexity" evidence="1">
    <location>
        <begin position="40"/>
        <end position="65"/>
    </location>
</feature>
<dbReference type="PROSITE" id="PS51257">
    <property type="entry name" value="PROKAR_LIPOPROTEIN"/>
    <property type="match status" value="1"/>
</dbReference>
<organism evidence="3 4">
    <name type="scientific">Microbacterium proteolyticum</name>
    <dbReference type="NCBI Taxonomy" id="1572644"/>
    <lineage>
        <taxon>Bacteria</taxon>
        <taxon>Bacillati</taxon>
        <taxon>Actinomycetota</taxon>
        <taxon>Actinomycetes</taxon>
        <taxon>Micrococcales</taxon>
        <taxon>Microbacteriaceae</taxon>
        <taxon>Microbacterium</taxon>
    </lineage>
</organism>
<dbReference type="RefSeq" id="WP_183418279.1">
    <property type="nucleotide sequence ID" value="NZ_JACHXY010000001.1"/>
</dbReference>
<proteinExistence type="predicted"/>
<feature type="chain" id="PRO_5039167637" evidence="2">
    <location>
        <begin position="38"/>
        <end position="173"/>
    </location>
</feature>
<reference evidence="3 4" key="1">
    <citation type="submission" date="2020-08" db="EMBL/GenBank/DDBJ databases">
        <title>Genomic Encyclopedia of Type Strains, Phase III (KMG-III): the genomes of soil and plant-associated and newly described type strains.</title>
        <authorList>
            <person name="Whitman W."/>
        </authorList>
    </citation>
    <scope>NUCLEOTIDE SEQUENCE [LARGE SCALE GENOMIC DNA]</scope>
    <source>
        <strain evidence="3 4">CECT 8356</strain>
    </source>
</reference>
<name>A0A7W5GDR3_9MICO</name>
<dbReference type="AlphaFoldDB" id="A0A7W5GDR3"/>
<feature type="signal peptide" evidence="2">
    <location>
        <begin position="1"/>
        <end position="37"/>
    </location>
</feature>
<evidence type="ECO:0000313" key="3">
    <source>
        <dbReference type="EMBL" id="MBB3156759.1"/>
    </source>
</evidence>
<evidence type="ECO:0000256" key="1">
    <source>
        <dbReference type="SAM" id="MobiDB-lite"/>
    </source>
</evidence>
<dbReference type="Proteomes" id="UP000543579">
    <property type="component" value="Unassembled WGS sequence"/>
</dbReference>
<evidence type="ECO:0000313" key="4">
    <source>
        <dbReference type="Proteomes" id="UP000543579"/>
    </source>
</evidence>
<evidence type="ECO:0000256" key="2">
    <source>
        <dbReference type="SAM" id="SignalP"/>
    </source>
</evidence>
<accession>A0A7W5GDR3</accession>
<protein>
    <submittedName>
        <fullName evidence="3">Uncharacterized protein</fullName>
    </submittedName>
</protein>
<keyword evidence="2" id="KW-0732">Signal</keyword>
<sequence>MKHVIDAVVPRPSRHRRVVLPGVIVAGLALLSACATAGGSVAPSPTPDTSATVSASPTPTGAASPDPSPQATPATDEPFNGQILIVTSEIRDGRLEVTAMVPEVAESGGVCTLTVPSSGASVATEATEGKDVTYCGVMSVEVAGPAEDVAFTVLYASATTRAESSLTTVEPAA</sequence>
<dbReference type="EMBL" id="JACHXY010000001">
    <property type="protein sequence ID" value="MBB3156759.1"/>
    <property type="molecule type" value="Genomic_DNA"/>
</dbReference>
<comment type="caution">
    <text evidence="3">The sequence shown here is derived from an EMBL/GenBank/DDBJ whole genome shotgun (WGS) entry which is preliminary data.</text>
</comment>
<gene>
    <name evidence="3" type="ORF">FHS07_000443</name>
</gene>